<dbReference type="Proteomes" id="UP000887569">
    <property type="component" value="Unplaced"/>
</dbReference>
<dbReference type="WBParaSite" id="PgR010_g059_t01">
    <property type="protein sequence ID" value="PgR010_g059_t01"/>
    <property type="gene ID" value="PgR010_g059"/>
</dbReference>
<feature type="transmembrane region" description="Helical" evidence="2">
    <location>
        <begin position="50"/>
        <end position="72"/>
    </location>
</feature>
<organism evidence="3 4">
    <name type="scientific">Parascaris univalens</name>
    <name type="common">Nematode worm</name>
    <dbReference type="NCBI Taxonomy" id="6257"/>
    <lineage>
        <taxon>Eukaryota</taxon>
        <taxon>Metazoa</taxon>
        <taxon>Ecdysozoa</taxon>
        <taxon>Nematoda</taxon>
        <taxon>Chromadorea</taxon>
        <taxon>Rhabditida</taxon>
        <taxon>Spirurina</taxon>
        <taxon>Ascaridomorpha</taxon>
        <taxon>Ascaridoidea</taxon>
        <taxon>Ascarididae</taxon>
        <taxon>Parascaris</taxon>
    </lineage>
</organism>
<sequence length="225" mass="25383">MLCCCCCWPSYRCAISLAILDTVIVALLWFRSVDLLFSAFTHTDFIDVVVFLVLFGLFVCESLATGTLVVSYRRQIANYVLPRLVLLGGQLIIVVLACILIILYFGGLSRSINDFIIASYEYWSGLELTEEERKVAYNELSTYVAGLFVLLLVFAIYNVLEIYITRKYQKCIETSGEFVPVSSTDRAYNSGTHGAMTFGGFPVEKPIERPPPYNPDYTPAPPYRR</sequence>
<feature type="compositionally biased region" description="Pro residues" evidence="1">
    <location>
        <begin position="209"/>
        <end position="225"/>
    </location>
</feature>
<evidence type="ECO:0000313" key="3">
    <source>
        <dbReference type="Proteomes" id="UP000887569"/>
    </source>
</evidence>
<keyword evidence="2" id="KW-0472">Membrane</keyword>
<feature type="transmembrane region" description="Helical" evidence="2">
    <location>
        <begin position="140"/>
        <end position="160"/>
    </location>
</feature>
<feature type="transmembrane region" description="Helical" evidence="2">
    <location>
        <begin position="12"/>
        <end position="30"/>
    </location>
</feature>
<evidence type="ECO:0000313" key="4">
    <source>
        <dbReference type="WBParaSite" id="PgR010_g059_t01"/>
    </source>
</evidence>
<keyword evidence="3" id="KW-1185">Reference proteome</keyword>
<accession>A0A915AKL8</accession>
<reference evidence="4" key="1">
    <citation type="submission" date="2022-11" db="UniProtKB">
        <authorList>
            <consortium name="WormBaseParasite"/>
        </authorList>
    </citation>
    <scope>IDENTIFICATION</scope>
</reference>
<keyword evidence="2" id="KW-1133">Transmembrane helix</keyword>
<keyword evidence="2" id="KW-0812">Transmembrane</keyword>
<feature type="region of interest" description="Disordered" evidence="1">
    <location>
        <begin position="204"/>
        <end position="225"/>
    </location>
</feature>
<feature type="transmembrane region" description="Helical" evidence="2">
    <location>
        <begin position="84"/>
        <end position="105"/>
    </location>
</feature>
<name>A0A915AKL8_PARUN</name>
<evidence type="ECO:0000256" key="2">
    <source>
        <dbReference type="SAM" id="Phobius"/>
    </source>
</evidence>
<proteinExistence type="predicted"/>
<dbReference type="AlphaFoldDB" id="A0A915AKL8"/>
<protein>
    <submittedName>
        <fullName evidence="4">Uncharacterized protein</fullName>
    </submittedName>
</protein>
<evidence type="ECO:0000256" key="1">
    <source>
        <dbReference type="SAM" id="MobiDB-lite"/>
    </source>
</evidence>